<accession>V9VYR7</accession>
<keyword evidence="3" id="KW-1185">Reference proteome</keyword>
<dbReference type="PATRIC" id="fig|999552.6.peg.2250"/>
<evidence type="ECO:0000313" key="3">
    <source>
        <dbReference type="Proteomes" id="UP000018780"/>
    </source>
</evidence>
<dbReference type="AlphaFoldDB" id="V9VYR7"/>
<gene>
    <name evidence="2" type="ORF">METH_11290</name>
</gene>
<dbReference type="STRING" id="999552.METH_11290"/>
<evidence type="ECO:0000313" key="2">
    <source>
        <dbReference type="EMBL" id="AHD03093.1"/>
    </source>
</evidence>
<dbReference type="RefSeq" id="WP_024090498.1">
    <property type="nucleotide sequence ID" value="NC_023135.1"/>
</dbReference>
<feature type="region of interest" description="Disordered" evidence="1">
    <location>
        <begin position="1"/>
        <end position="21"/>
    </location>
</feature>
<evidence type="ECO:0000256" key="1">
    <source>
        <dbReference type="SAM" id="MobiDB-lite"/>
    </source>
</evidence>
<dbReference type="EMBL" id="CP006773">
    <property type="protein sequence ID" value="AHD03093.1"/>
    <property type="molecule type" value="Genomic_DNA"/>
</dbReference>
<sequence length="59" mass="6994">MARTKKERKRSKARRAQQQAKQWKYERVKLAQATLPAASGRVRGTGWFGNFRFWLWGGR</sequence>
<organism evidence="2 3">
    <name type="scientific">Leisingera methylohalidivorans DSM 14336</name>
    <dbReference type="NCBI Taxonomy" id="999552"/>
    <lineage>
        <taxon>Bacteria</taxon>
        <taxon>Pseudomonadati</taxon>
        <taxon>Pseudomonadota</taxon>
        <taxon>Alphaproteobacteria</taxon>
        <taxon>Rhodobacterales</taxon>
        <taxon>Roseobacteraceae</taxon>
        <taxon>Leisingera</taxon>
    </lineage>
</organism>
<dbReference type="Proteomes" id="UP000018780">
    <property type="component" value="Chromosome"/>
</dbReference>
<name>V9VYR7_9RHOB</name>
<feature type="compositionally biased region" description="Basic residues" evidence="1">
    <location>
        <begin position="1"/>
        <end position="15"/>
    </location>
</feature>
<dbReference type="HOGENOM" id="CLU_2954940_0_0_5"/>
<protein>
    <submittedName>
        <fullName evidence="2">Uncharacterized protein</fullName>
    </submittedName>
</protein>
<proteinExistence type="predicted"/>
<reference evidence="2 3" key="1">
    <citation type="submission" date="2013-09" db="EMBL/GenBank/DDBJ databases">
        <authorList>
            <consortium name="DOE Joint Genome Institute"/>
            <person name="Klenk H.-P."/>
            <person name="Huntemann M."/>
            <person name="Han J."/>
            <person name="Chen A."/>
            <person name="Kyrpides N."/>
            <person name="Mavromatis K."/>
            <person name="Markowitz V."/>
            <person name="Palaniappan K."/>
            <person name="Ivanova N."/>
            <person name="Schaumberg A."/>
            <person name="Pati A."/>
            <person name="Liolios K."/>
            <person name="Nordberg H.P."/>
            <person name="Cantor M.N."/>
            <person name="Hua S.X."/>
            <person name="Woyke T."/>
        </authorList>
    </citation>
    <scope>NUCLEOTIDE SEQUENCE [LARGE SCALE GENOMIC DNA]</scope>
    <source>
        <strain evidence="2 3">DSM 14336</strain>
    </source>
</reference>
<dbReference type="KEGG" id="lmd:METH_11290"/>